<name>A0ABZ1BUW9_9FIRM</name>
<dbReference type="InterPro" id="IPR022148">
    <property type="entry name" value="CopG_antitoxin"/>
</dbReference>
<protein>
    <submittedName>
        <fullName evidence="1">CopG family antitoxin</fullName>
    </submittedName>
</protein>
<dbReference type="RefSeq" id="WP_324715593.1">
    <property type="nucleotide sequence ID" value="NZ_CP141615.1"/>
</dbReference>
<evidence type="ECO:0000313" key="1">
    <source>
        <dbReference type="EMBL" id="WRP16321.1"/>
    </source>
</evidence>
<accession>A0ABZ1BUW9</accession>
<dbReference type="EMBL" id="CP141615">
    <property type="protein sequence ID" value="WRP16321.1"/>
    <property type="molecule type" value="Genomic_DNA"/>
</dbReference>
<keyword evidence="2" id="KW-1185">Reference proteome</keyword>
<dbReference type="Proteomes" id="UP001332192">
    <property type="component" value="Chromosome"/>
</dbReference>
<evidence type="ECO:0000313" key="2">
    <source>
        <dbReference type="Proteomes" id="UP001332192"/>
    </source>
</evidence>
<organism evidence="1 2">
    <name type="scientific">Carboxydichorda subterranea</name>
    <dbReference type="NCBI Taxonomy" id="3109565"/>
    <lineage>
        <taxon>Bacteria</taxon>
        <taxon>Bacillati</taxon>
        <taxon>Bacillota</taxon>
        <taxon>Limnochordia</taxon>
        <taxon>Limnochordales</taxon>
        <taxon>Geochordaceae</taxon>
        <taxon>Carboxydichorda</taxon>
    </lineage>
</organism>
<sequence>MARKTREKPLPAFESAEEEAAFWDAHSVADYWDQLEPVNEPVEVVRKRRLLSVRLAQQDMEALGRIAARYGLGAGTLARVWILERLRREKAQQP</sequence>
<reference evidence="1 2" key="1">
    <citation type="journal article" date="2024" name="Front. Microbiol.">
        <title>Novel thermophilic genera Geochorda gen. nov. and Carboxydochorda gen. nov. from the deep terrestrial subsurface reveal the ecophysiological diversity in the class Limnochordia.</title>
        <authorList>
            <person name="Karnachuk O.V."/>
            <person name="Lukina A.P."/>
            <person name="Avakyan M.R."/>
            <person name="Kadnikov V.V."/>
            <person name="Begmatov S."/>
            <person name="Beletsky A.V."/>
            <person name="Vlasova K.G."/>
            <person name="Novikov A.A."/>
            <person name="Shcherbakova V.A."/>
            <person name="Mardanov A.V."/>
            <person name="Ravin N.V."/>
        </authorList>
    </citation>
    <scope>NUCLEOTIDE SEQUENCE [LARGE SCALE GENOMIC DNA]</scope>
    <source>
        <strain evidence="1 2">L945</strain>
    </source>
</reference>
<proteinExistence type="predicted"/>
<dbReference type="Pfam" id="PF12441">
    <property type="entry name" value="CopG_antitoxin"/>
    <property type="match status" value="1"/>
</dbReference>
<gene>
    <name evidence="1" type="ORF">U7230_09440</name>
</gene>